<evidence type="ECO:0000256" key="1">
    <source>
        <dbReference type="ARBA" id="ARBA00009521"/>
    </source>
</evidence>
<comment type="subcellular location">
    <subcellularLocation>
        <location evidence="10">Cell outer membrane</location>
        <topology evidence="10">Multi-pass membrane protein</topology>
    </subcellularLocation>
</comment>
<keyword evidence="2 10" id="KW-0813">Transport</keyword>
<evidence type="ECO:0000313" key="12">
    <source>
        <dbReference type="Proteomes" id="UP000248616"/>
    </source>
</evidence>
<evidence type="ECO:0000256" key="4">
    <source>
        <dbReference type="ARBA" id="ARBA00022692"/>
    </source>
</evidence>
<keyword evidence="4 10" id="KW-0812">Transmembrane</keyword>
<dbReference type="GO" id="GO:0015288">
    <property type="term" value="F:porin activity"/>
    <property type="evidence" value="ECO:0007669"/>
    <property type="project" value="UniProtKB-KW"/>
</dbReference>
<dbReference type="GO" id="GO:0006811">
    <property type="term" value="P:monoatomic ion transport"/>
    <property type="evidence" value="ECO:0007669"/>
    <property type="project" value="UniProtKB-KW"/>
</dbReference>
<evidence type="ECO:0000313" key="11">
    <source>
        <dbReference type="EMBL" id="PZV34456.1"/>
    </source>
</evidence>
<keyword evidence="7 10" id="KW-0626">Porin</keyword>
<comment type="function">
    <text evidence="10">Forms passive diffusion pores that allow small molecular weight hydrophilic materials across the outer membrane.</text>
</comment>
<evidence type="ECO:0000256" key="5">
    <source>
        <dbReference type="ARBA" id="ARBA00022729"/>
    </source>
</evidence>
<dbReference type="Pfam" id="PF02530">
    <property type="entry name" value="Porin_2"/>
    <property type="match status" value="1"/>
</dbReference>
<organism evidence="11 12">
    <name type="scientific">Mesorhizobium kowhaii</name>
    <dbReference type="NCBI Taxonomy" id="1300272"/>
    <lineage>
        <taxon>Bacteria</taxon>
        <taxon>Pseudomonadati</taxon>
        <taxon>Pseudomonadota</taxon>
        <taxon>Alphaproteobacteria</taxon>
        <taxon>Hyphomicrobiales</taxon>
        <taxon>Phyllobacteriaceae</taxon>
        <taxon>Mesorhizobium</taxon>
    </lineage>
</organism>
<feature type="chain" id="PRO_5015801752" description="Porin" evidence="10">
    <location>
        <begin position="23"/>
        <end position="388"/>
    </location>
</feature>
<evidence type="ECO:0000256" key="3">
    <source>
        <dbReference type="ARBA" id="ARBA00022452"/>
    </source>
</evidence>
<evidence type="ECO:0000256" key="10">
    <source>
        <dbReference type="RuleBase" id="RU364005"/>
    </source>
</evidence>
<keyword evidence="5 10" id="KW-0732">Signal</keyword>
<keyword evidence="8 10" id="KW-0472">Membrane</keyword>
<sequence>MSVKAPVLGSVATLIAVSGAGAADAVTVAESEPVESVKICDAYGAGYFYIPGTGTCLRIGGYVGYDIGAGDTGSYDRARTSNARIGVDQGTWRSNTRFAFETWTQQETELGTLKTYTETSMNFGNRNTYSVPDSHHNYSVNRGVTLTSAWIHLGGFRVGKDWSAFDTYIGYAGKVLNQSLVRYGYFDTNVFQYYFDASNGLSAMVSLEEGSGVVGTIDSYVPHVVGGVKYTQGWGAITGVVGYDSNYESVAGKVRVDVNVTNELSLFGMFGYGSNGKLNDDATNAIDAHGRGFYKIWGGNWAFGAGATYKFNEKTSFNLQISGDQLKNYGVAANIAYTVVPGFTVTAELDYDDYGNLGVGMVDPSKLNWTDADKKNGVGGILRFQHSF</sequence>
<evidence type="ECO:0000256" key="9">
    <source>
        <dbReference type="ARBA" id="ARBA00023237"/>
    </source>
</evidence>
<dbReference type="EMBL" id="MZXV01000072">
    <property type="protein sequence ID" value="PZV34456.1"/>
    <property type="molecule type" value="Genomic_DNA"/>
</dbReference>
<keyword evidence="3 10" id="KW-1134">Transmembrane beta strand</keyword>
<keyword evidence="9 10" id="KW-0998">Cell outer membrane</keyword>
<dbReference type="InterPro" id="IPR003684">
    <property type="entry name" value="Porin_alphabac"/>
</dbReference>
<protein>
    <recommendedName>
        <fullName evidence="10">Porin</fullName>
    </recommendedName>
</protein>
<feature type="signal peptide" evidence="10">
    <location>
        <begin position="1"/>
        <end position="22"/>
    </location>
</feature>
<dbReference type="SUPFAM" id="SSF56935">
    <property type="entry name" value="Porins"/>
    <property type="match status" value="1"/>
</dbReference>
<accession>A0A2W7DT63</accession>
<dbReference type="RefSeq" id="WP_111548108.1">
    <property type="nucleotide sequence ID" value="NZ_MZXV01000072.1"/>
</dbReference>
<keyword evidence="12" id="KW-1185">Reference proteome</keyword>
<dbReference type="Proteomes" id="UP000248616">
    <property type="component" value="Unassembled WGS sequence"/>
</dbReference>
<dbReference type="GO" id="GO:0009279">
    <property type="term" value="C:cell outer membrane"/>
    <property type="evidence" value="ECO:0007669"/>
    <property type="project" value="UniProtKB-SubCell"/>
</dbReference>
<evidence type="ECO:0000256" key="6">
    <source>
        <dbReference type="ARBA" id="ARBA00023065"/>
    </source>
</evidence>
<evidence type="ECO:0000256" key="7">
    <source>
        <dbReference type="ARBA" id="ARBA00023114"/>
    </source>
</evidence>
<evidence type="ECO:0000256" key="8">
    <source>
        <dbReference type="ARBA" id="ARBA00023136"/>
    </source>
</evidence>
<comment type="domain">
    <text evidence="10">Consists of 16-stranded beta-barrel sheets, with large surface-exposed loops, that form a transmembrane pore at the center of each barrel. The pore is partially ocluded by a peptide loop that folds into the pore lumen.</text>
</comment>
<gene>
    <name evidence="11" type="ORF">B5V02_32325</name>
</gene>
<comment type="similarity">
    <text evidence="1 10">Belongs to the alphaproteobacteria porin family.</text>
</comment>
<keyword evidence="6 10" id="KW-0406">Ion transport</keyword>
<name>A0A2W7DT63_9HYPH</name>
<comment type="caution">
    <text evidence="11">The sequence shown here is derived from an EMBL/GenBank/DDBJ whole genome shotgun (WGS) entry which is preliminary data.</text>
</comment>
<dbReference type="GO" id="GO:0046930">
    <property type="term" value="C:pore complex"/>
    <property type="evidence" value="ECO:0007669"/>
    <property type="project" value="UniProtKB-KW"/>
</dbReference>
<reference evidence="12" key="1">
    <citation type="submission" date="2017-03" db="EMBL/GenBank/DDBJ databases">
        <authorList>
            <person name="Safronova V.I."/>
            <person name="Sazanova A.L."/>
            <person name="Chirak E.R."/>
        </authorList>
    </citation>
    <scope>NUCLEOTIDE SEQUENCE [LARGE SCALE GENOMIC DNA]</scope>
    <source>
        <strain evidence="12">Ach-343</strain>
    </source>
</reference>
<evidence type="ECO:0000256" key="2">
    <source>
        <dbReference type="ARBA" id="ARBA00022448"/>
    </source>
</evidence>
<dbReference type="OrthoDB" id="7801681at2"/>
<proteinExistence type="inferred from homology"/>
<dbReference type="AlphaFoldDB" id="A0A2W7DT63"/>